<name>A0AAE3ZWY3_9ACTN</name>
<dbReference type="EMBL" id="JAVDYC010000001">
    <property type="protein sequence ID" value="MDR7327427.1"/>
    <property type="molecule type" value="Genomic_DNA"/>
</dbReference>
<evidence type="ECO:0000313" key="2">
    <source>
        <dbReference type="EMBL" id="MDR7327427.1"/>
    </source>
</evidence>
<feature type="region of interest" description="Disordered" evidence="1">
    <location>
        <begin position="155"/>
        <end position="182"/>
    </location>
</feature>
<gene>
    <name evidence="2" type="ORF">J2S44_007677</name>
</gene>
<evidence type="ECO:0000313" key="3">
    <source>
        <dbReference type="Proteomes" id="UP001183629"/>
    </source>
</evidence>
<dbReference type="Proteomes" id="UP001183629">
    <property type="component" value="Unassembled WGS sequence"/>
</dbReference>
<accession>A0AAE3ZWY3</accession>
<comment type="caution">
    <text evidence="2">The sequence shown here is derived from an EMBL/GenBank/DDBJ whole genome shotgun (WGS) entry which is preliminary data.</text>
</comment>
<proteinExistence type="predicted"/>
<evidence type="ECO:0000256" key="1">
    <source>
        <dbReference type="SAM" id="MobiDB-lite"/>
    </source>
</evidence>
<sequence>MPEVPFVTTPRTLGELSALRYRFATARRGDAEAWMRDELLLVSFAGTYGTGSAGNGDAAFMRAVLALARRAFAPAGVVLDLRDVEYHWGDMMASVLNDAVLGGVSPAVVVSGTCRPAMTGLVEAELGEDPAAWLFDGVDDALRAVDTRVHQARAEAERRTREARLRGLRHPDERSAAGNDRE</sequence>
<reference evidence="2 3" key="1">
    <citation type="submission" date="2023-07" db="EMBL/GenBank/DDBJ databases">
        <title>Sequencing the genomes of 1000 actinobacteria strains.</title>
        <authorList>
            <person name="Klenk H.-P."/>
        </authorList>
    </citation>
    <scope>NUCLEOTIDE SEQUENCE [LARGE SCALE GENOMIC DNA]</scope>
    <source>
        <strain evidence="2 3">DSM 44711</strain>
    </source>
</reference>
<dbReference type="AlphaFoldDB" id="A0AAE3ZWY3"/>
<keyword evidence="3" id="KW-1185">Reference proteome</keyword>
<protein>
    <submittedName>
        <fullName evidence="2">Uncharacterized protein</fullName>
    </submittedName>
</protein>
<dbReference type="RefSeq" id="WP_310424745.1">
    <property type="nucleotide sequence ID" value="NZ_JAVDYC010000001.1"/>
</dbReference>
<organism evidence="2 3">
    <name type="scientific">Catenuloplanes niger</name>
    <dbReference type="NCBI Taxonomy" id="587534"/>
    <lineage>
        <taxon>Bacteria</taxon>
        <taxon>Bacillati</taxon>
        <taxon>Actinomycetota</taxon>
        <taxon>Actinomycetes</taxon>
        <taxon>Micromonosporales</taxon>
        <taxon>Micromonosporaceae</taxon>
        <taxon>Catenuloplanes</taxon>
    </lineage>
</organism>